<keyword evidence="1" id="KW-0802">TPR repeat</keyword>
<dbReference type="Pfam" id="PF13519">
    <property type="entry name" value="VWA_2"/>
    <property type="match status" value="1"/>
</dbReference>
<dbReference type="InterPro" id="IPR036465">
    <property type="entry name" value="vWFA_dom_sf"/>
</dbReference>
<dbReference type="SUPFAM" id="SSF48452">
    <property type="entry name" value="TPR-like"/>
    <property type="match status" value="1"/>
</dbReference>
<evidence type="ECO:0000259" key="4">
    <source>
        <dbReference type="Pfam" id="PF13519"/>
    </source>
</evidence>
<protein>
    <submittedName>
        <fullName evidence="5">VWA domain-containing protein</fullName>
    </submittedName>
</protein>
<dbReference type="InterPro" id="IPR050768">
    <property type="entry name" value="UPF0353/GerABKA_families"/>
</dbReference>
<sequence length="582" mass="65056">MSALLDLWPHWQRPFWLLLLPLLSYLLWRLWHLKKRTGRWQALLPAAFHATLLSTQTGRQSRLPWYALCLAWLLALLALMGPSWERIEQSSPKPANPLVVMIEMTPDMLASDASPNRLEQAKRKLLDLLEARPDSQTAVIVYAGSAHTVVPLSDDLATSRNLLDAMTPTIMPKPGKRADLAVAKALQLLEQGSQGNGRLLIITSALTQAEEQGISQALSGNSNRLNILGVGSPEGAPILLEDGSFMKDSQGAIIMPRLDNAGLSSFASKVGARYQRATLDESDLHTLGLFDSGRSIREDNQMVRLEAWADHSHWLLLALLLIAACGARRGWLLCLPLLLCLPQNSYAFSFTDLWLRPDQQGQRLLEAQKPKEAAERFSDPRWQGNALYQAGDYAAAAERFAHGDSAADHYNRGNALARSNELEAAIEAYDQALEIQPDFPQASKNKALIEQLMQQSQSQSNASEDQQQDQQNEQQQQANGQSDNQNQQQNQQPEQPQDASAEPEQAQPKAPQNNTSDQQQSAEKQPDKQPDNAAQQQASTDPALDEERRQSLEQWLRQIPDDPGELLRRKFRLEQQRLEQQQ</sequence>
<dbReference type="Gene3D" id="3.40.50.410">
    <property type="entry name" value="von Willebrand factor, type A domain"/>
    <property type="match status" value="1"/>
</dbReference>
<dbReference type="PANTHER" id="PTHR22550">
    <property type="entry name" value="SPORE GERMINATION PROTEIN"/>
    <property type="match status" value="1"/>
</dbReference>
<feature type="transmembrane region" description="Helical" evidence="3">
    <location>
        <begin position="15"/>
        <end position="31"/>
    </location>
</feature>
<name>A0ABZ2RBJ2_ECTME</name>
<keyword evidence="3" id="KW-0812">Transmembrane</keyword>
<dbReference type="Pfam" id="PF00515">
    <property type="entry name" value="TPR_1"/>
    <property type="match status" value="1"/>
</dbReference>
<evidence type="ECO:0000313" key="6">
    <source>
        <dbReference type="Proteomes" id="UP001476583"/>
    </source>
</evidence>
<keyword evidence="6" id="KW-1185">Reference proteome</keyword>
<evidence type="ECO:0000313" key="5">
    <source>
        <dbReference type="EMBL" id="WXL24406.1"/>
    </source>
</evidence>
<dbReference type="PROSITE" id="PS50293">
    <property type="entry name" value="TPR_REGION"/>
    <property type="match status" value="1"/>
</dbReference>
<feature type="compositionally biased region" description="Polar residues" evidence="2">
    <location>
        <begin position="510"/>
        <end position="523"/>
    </location>
</feature>
<dbReference type="SMART" id="SM00028">
    <property type="entry name" value="TPR"/>
    <property type="match status" value="1"/>
</dbReference>
<reference evidence="5 6" key="1">
    <citation type="submission" date="2024-03" db="EMBL/GenBank/DDBJ databases">
        <title>Complete genome of BD2.</title>
        <authorList>
            <person name="Cao G."/>
        </authorList>
    </citation>
    <scope>NUCLEOTIDE SEQUENCE [LARGE SCALE GENOMIC DNA]</scope>
    <source>
        <strain evidence="5 6">BD2</strain>
    </source>
</reference>
<dbReference type="InterPro" id="IPR002035">
    <property type="entry name" value="VWF_A"/>
</dbReference>
<feature type="repeat" description="TPR" evidence="1">
    <location>
        <begin position="406"/>
        <end position="439"/>
    </location>
</feature>
<dbReference type="EMBL" id="CP148074">
    <property type="protein sequence ID" value="WXL24406.1"/>
    <property type="molecule type" value="Genomic_DNA"/>
</dbReference>
<dbReference type="PROSITE" id="PS50005">
    <property type="entry name" value="TPR"/>
    <property type="match status" value="1"/>
</dbReference>
<keyword evidence="3" id="KW-1133">Transmembrane helix</keyword>
<feature type="transmembrane region" description="Helical" evidence="3">
    <location>
        <begin position="63"/>
        <end position="84"/>
    </location>
</feature>
<keyword evidence="3" id="KW-0472">Membrane</keyword>
<dbReference type="Gene3D" id="1.25.40.10">
    <property type="entry name" value="Tetratricopeptide repeat domain"/>
    <property type="match status" value="1"/>
</dbReference>
<dbReference type="PANTHER" id="PTHR22550:SF14">
    <property type="entry name" value="VWFA DOMAIN-CONTAINING PROTEIN"/>
    <property type="match status" value="1"/>
</dbReference>
<gene>
    <name evidence="5" type="ORF">WG219_13835</name>
</gene>
<feature type="compositionally biased region" description="Low complexity" evidence="2">
    <location>
        <begin position="454"/>
        <end position="500"/>
    </location>
</feature>
<feature type="domain" description="VWFA" evidence="4">
    <location>
        <begin position="99"/>
        <end position="204"/>
    </location>
</feature>
<dbReference type="InterPro" id="IPR019734">
    <property type="entry name" value="TPR_rpt"/>
</dbReference>
<dbReference type="SUPFAM" id="SSF53300">
    <property type="entry name" value="vWA-like"/>
    <property type="match status" value="1"/>
</dbReference>
<evidence type="ECO:0000256" key="3">
    <source>
        <dbReference type="SAM" id="Phobius"/>
    </source>
</evidence>
<evidence type="ECO:0000256" key="1">
    <source>
        <dbReference type="PROSITE-ProRule" id="PRU00339"/>
    </source>
</evidence>
<proteinExistence type="predicted"/>
<dbReference type="InterPro" id="IPR011990">
    <property type="entry name" value="TPR-like_helical_dom_sf"/>
</dbReference>
<organism evidence="5 6">
    <name type="scientific">Ectopseudomonas mendocina</name>
    <name type="common">Pseudomonas mendocina</name>
    <dbReference type="NCBI Taxonomy" id="300"/>
    <lineage>
        <taxon>Bacteria</taxon>
        <taxon>Pseudomonadati</taxon>
        <taxon>Pseudomonadota</taxon>
        <taxon>Gammaproteobacteria</taxon>
        <taxon>Pseudomonadales</taxon>
        <taxon>Pseudomonadaceae</taxon>
        <taxon>Ectopseudomonas</taxon>
    </lineage>
</organism>
<evidence type="ECO:0000256" key="2">
    <source>
        <dbReference type="SAM" id="MobiDB-lite"/>
    </source>
</evidence>
<feature type="region of interest" description="Disordered" evidence="2">
    <location>
        <begin position="452"/>
        <end position="565"/>
    </location>
</feature>
<dbReference type="Proteomes" id="UP001476583">
    <property type="component" value="Chromosome"/>
</dbReference>
<accession>A0ABZ2RBJ2</accession>